<keyword evidence="4" id="KW-0804">Transcription</keyword>
<dbReference type="InterPro" id="IPR007627">
    <property type="entry name" value="RNA_pol_sigma70_r2"/>
</dbReference>
<comment type="similarity">
    <text evidence="1">Belongs to the sigma-70 factor family. ECF subfamily.</text>
</comment>
<organism evidence="7 8">
    <name type="scientific">Wenyingzhuangia heitensis</name>
    <dbReference type="NCBI Taxonomy" id="1487859"/>
    <lineage>
        <taxon>Bacteria</taxon>
        <taxon>Pseudomonadati</taxon>
        <taxon>Bacteroidota</taxon>
        <taxon>Flavobacteriia</taxon>
        <taxon>Flavobacteriales</taxon>
        <taxon>Flavobacteriaceae</taxon>
        <taxon>Wenyingzhuangia</taxon>
    </lineage>
</organism>
<name>A0ABX0U9Y4_9FLAO</name>
<proteinExistence type="inferred from homology"/>
<dbReference type="InterPro" id="IPR013324">
    <property type="entry name" value="RNA_pol_sigma_r3/r4-like"/>
</dbReference>
<evidence type="ECO:0000256" key="2">
    <source>
        <dbReference type="ARBA" id="ARBA00023015"/>
    </source>
</evidence>
<gene>
    <name evidence="7" type="ORF">FHR24_002095</name>
</gene>
<keyword evidence="2" id="KW-0805">Transcription regulation</keyword>
<dbReference type="CDD" id="cd06171">
    <property type="entry name" value="Sigma70_r4"/>
    <property type="match status" value="1"/>
</dbReference>
<dbReference type="SUPFAM" id="SSF88659">
    <property type="entry name" value="Sigma3 and sigma4 domains of RNA polymerase sigma factors"/>
    <property type="match status" value="1"/>
</dbReference>
<feature type="domain" description="RNA polymerase sigma factor 70 region 4 type 2" evidence="6">
    <location>
        <begin position="130"/>
        <end position="170"/>
    </location>
</feature>
<evidence type="ECO:0000256" key="1">
    <source>
        <dbReference type="ARBA" id="ARBA00010641"/>
    </source>
</evidence>
<reference evidence="7 8" key="1">
    <citation type="submission" date="2020-03" db="EMBL/GenBank/DDBJ databases">
        <title>Genomic Encyclopedia of Type Strains, Phase IV (KMG-IV): sequencing the most valuable type-strain genomes for metagenomic binning, comparative biology and taxonomic classification.</title>
        <authorList>
            <person name="Goeker M."/>
        </authorList>
    </citation>
    <scope>NUCLEOTIDE SEQUENCE [LARGE SCALE GENOMIC DNA]</scope>
    <source>
        <strain evidence="7 8">DSM 101599</strain>
    </source>
</reference>
<accession>A0ABX0U9Y4</accession>
<dbReference type="Gene3D" id="1.10.1740.10">
    <property type="match status" value="1"/>
</dbReference>
<evidence type="ECO:0000256" key="3">
    <source>
        <dbReference type="ARBA" id="ARBA00023082"/>
    </source>
</evidence>
<dbReference type="RefSeq" id="WP_167188056.1">
    <property type="nucleotide sequence ID" value="NZ_JAASQL010000002.1"/>
</dbReference>
<protein>
    <submittedName>
        <fullName evidence="7">RNA polymerase sigma-70 factor (ECF subfamily)</fullName>
    </submittedName>
</protein>
<dbReference type="InterPro" id="IPR014284">
    <property type="entry name" value="RNA_pol_sigma-70_dom"/>
</dbReference>
<dbReference type="PANTHER" id="PTHR43133">
    <property type="entry name" value="RNA POLYMERASE ECF-TYPE SIGMA FACTO"/>
    <property type="match status" value="1"/>
</dbReference>
<dbReference type="PANTHER" id="PTHR43133:SF62">
    <property type="entry name" value="RNA POLYMERASE SIGMA FACTOR SIGZ"/>
    <property type="match status" value="1"/>
</dbReference>
<dbReference type="Pfam" id="PF04542">
    <property type="entry name" value="Sigma70_r2"/>
    <property type="match status" value="1"/>
</dbReference>
<feature type="domain" description="RNA polymerase sigma-70 region 2" evidence="5">
    <location>
        <begin position="27"/>
        <end position="96"/>
    </location>
</feature>
<keyword evidence="3" id="KW-0731">Sigma factor</keyword>
<evidence type="ECO:0000259" key="5">
    <source>
        <dbReference type="Pfam" id="PF04542"/>
    </source>
</evidence>
<evidence type="ECO:0000313" key="7">
    <source>
        <dbReference type="EMBL" id="NIJ45627.1"/>
    </source>
</evidence>
<evidence type="ECO:0000313" key="8">
    <source>
        <dbReference type="Proteomes" id="UP000745859"/>
    </source>
</evidence>
<dbReference type="SUPFAM" id="SSF88946">
    <property type="entry name" value="Sigma2 domain of RNA polymerase sigma factors"/>
    <property type="match status" value="1"/>
</dbReference>
<dbReference type="Proteomes" id="UP000745859">
    <property type="component" value="Unassembled WGS sequence"/>
</dbReference>
<dbReference type="InterPro" id="IPR036388">
    <property type="entry name" value="WH-like_DNA-bd_sf"/>
</dbReference>
<dbReference type="InterPro" id="IPR039425">
    <property type="entry name" value="RNA_pol_sigma-70-like"/>
</dbReference>
<evidence type="ECO:0000259" key="6">
    <source>
        <dbReference type="Pfam" id="PF08281"/>
    </source>
</evidence>
<dbReference type="InterPro" id="IPR013325">
    <property type="entry name" value="RNA_pol_sigma_r2"/>
</dbReference>
<dbReference type="Gene3D" id="1.10.10.10">
    <property type="entry name" value="Winged helix-like DNA-binding domain superfamily/Winged helix DNA-binding domain"/>
    <property type="match status" value="1"/>
</dbReference>
<dbReference type="InterPro" id="IPR013249">
    <property type="entry name" value="RNA_pol_sigma70_r4_t2"/>
</dbReference>
<keyword evidence="8" id="KW-1185">Reference proteome</keyword>
<dbReference type="EMBL" id="JAASQL010000002">
    <property type="protein sequence ID" value="NIJ45627.1"/>
    <property type="molecule type" value="Genomic_DNA"/>
</dbReference>
<dbReference type="NCBIfam" id="TIGR02937">
    <property type="entry name" value="sigma70-ECF"/>
    <property type="match status" value="1"/>
</dbReference>
<dbReference type="Pfam" id="PF08281">
    <property type="entry name" value="Sigma70_r4_2"/>
    <property type="match status" value="1"/>
</dbReference>
<comment type="caution">
    <text evidence="7">The sequence shown here is derived from an EMBL/GenBank/DDBJ whole genome shotgun (WGS) entry which is preliminary data.</text>
</comment>
<sequence length="194" mass="22601">MNLLQSKSDAQLVSEYIKGNESCLAVLIERHQQKIFGFILSKTGDRDLANDLFQDTFIKIIHTLKRGAYNEEGKFLPWAIRISHNLTMDFYRDKKRKKTKYATDTYDVLDFIGIEDVPVESKIEQEETLRKIISLIATLPEDQQQVLKMRIFMGMSFKEIADQTEVSINTSLGRMRYALINLRKVIEEKEIFIS</sequence>
<evidence type="ECO:0000256" key="4">
    <source>
        <dbReference type="ARBA" id="ARBA00023163"/>
    </source>
</evidence>